<evidence type="ECO:0000259" key="2">
    <source>
        <dbReference type="Pfam" id="PF00501"/>
    </source>
</evidence>
<dbReference type="PANTHER" id="PTHR24096">
    <property type="entry name" value="LONG-CHAIN-FATTY-ACID--COA LIGASE"/>
    <property type="match status" value="1"/>
</dbReference>
<feature type="non-terminal residue" evidence="3">
    <location>
        <position position="116"/>
    </location>
</feature>
<comment type="caution">
    <text evidence="3">The sequence shown here is derived from an EMBL/GenBank/DDBJ whole genome shotgun (WGS) entry which is preliminary data.</text>
</comment>
<feature type="domain" description="AMP-dependent synthetase/ligase" evidence="2">
    <location>
        <begin position="20"/>
        <end position="107"/>
    </location>
</feature>
<dbReference type="EC" id="6.2.1.3" evidence="3"/>
<evidence type="ECO:0000256" key="1">
    <source>
        <dbReference type="SAM" id="Phobius"/>
    </source>
</evidence>
<dbReference type="EMBL" id="ABFC01000081">
    <property type="protein sequence ID" value="EFA29508.1"/>
    <property type="molecule type" value="Genomic_DNA"/>
</dbReference>
<dbReference type="SUPFAM" id="SSF56801">
    <property type="entry name" value="Acetyl-CoA synthetase-like"/>
    <property type="match status" value="1"/>
</dbReference>
<reference evidence="3" key="1">
    <citation type="journal article" date="2010" name="Genomics">
        <title>Tracing phylogenomic events leading to diversity of Haemophilus influenzae and the emergence of Brazilian Purpuric Fever (BPF)-associated clones.</title>
        <authorList>
            <person name="Papazisi L."/>
            <person name="Ratnayake S."/>
            <person name="Remortel B.G."/>
            <person name="Bock G.R."/>
            <person name="Liang W."/>
            <person name="Saeed A.I."/>
            <person name="Liu J."/>
            <person name="Fleischmann R.D."/>
            <person name="Kilian M."/>
            <person name="Peterson S.N."/>
        </authorList>
    </citation>
    <scope>NUCLEOTIDE SEQUENCE [LARGE SCALE GENOMIC DNA]</scope>
    <source>
        <strain evidence="3">HK1212</strain>
    </source>
</reference>
<keyword evidence="1" id="KW-0472">Membrane</keyword>
<accession>A0A7G2K1B1</accession>
<dbReference type="Pfam" id="PF00501">
    <property type="entry name" value="AMP-binding"/>
    <property type="match status" value="1"/>
</dbReference>
<proteinExistence type="predicted"/>
<feature type="non-terminal residue" evidence="3">
    <location>
        <position position="1"/>
    </location>
</feature>
<gene>
    <name evidence="3" type="primary">fadD</name>
    <name evidence="3" type="ORF">HAINFHK1212_2031</name>
</gene>
<keyword evidence="3" id="KW-0436">Ligase</keyword>
<evidence type="ECO:0000313" key="3">
    <source>
        <dbReference type="EMBL" id="EFA29508.1"/>
    </source>
</evidence>
<dbReference type="InterPro" id="IPR020845">
    <property type="entry name" value="AMP-binding_CS"/>
</dbReference>
<feature type="transmembrane region" description="Helical" evidence="1">
    <location>
        <begin position="82"/>
        <end position="105"/>
    </location>
</feature>
<name>A0A7G2K1B1_HAEIF</name>
<dbReference type="AlphaFoldDB" id="A0A7G2K1B1"/>
<dbReference type="PROSITE" id="PS00455">
    <property type="entry name" value="AMP_BINDING"/>
    <property type="match status" value="1"/>
</dbReference>
<keyword evidence="1" id="KW-0812">Transmembrane</keyword>
<sequence>LPHAVTFREVLSIGKYRQYVRPEISREDLAFLQYTGGTTGVAKGAMLTHGNIITNVFQAKWIAEPFIGDHSRTRSAILALPLYHVFALTVNCLLFLELGITAILITNPREIEGFVK</sequence>
<dbReference type="GO" id="GO:0004467">
    <property type="term" value="F:long-chain fatty acid-CoA ligase activity"/>
    <property type="evidence" value="ECO:0007669"/>
    <property type="project" value="UniProtKB-EC"/>
</dbReference>
<dbReference type="Gene3D" id="3.40.50.980">
    <property type="match status" value="2"/>
</dbReference>
<dbReference type="InterPro" id="IPR000873">
    <property type="entry name" value="AMP-dep_synth/lig_dom"/>
</dbReference>
<organism evidence="3">
    <name type="scientific">Haemophilus influenzae HK1212</name>
    <dbReference type="NCBI Taxonomy" id="456482"/>
    <lineage>
        <taxon>Bacteria</taxon>
        <taxon>Pseudomonadati</taxon>
        <taxon>Pseudomonadota</taxon>
        <taxon>Gammaproteobacteria</taxon>
        <taxon>Pasteurellales</taxon>
        <taxon>Pasteurellaceae</taxon>
        <taxon>Haemophilus</taxon>
    </lineage>
</organism>
<protein>
    <submittedName>
        <fullName evidence="3">Long-chain-fatty-acid--CoA ligase</fullName>
        <ecNumber evidence="3">6.2.1.3</ecNumber>
    </submittedName>
</protein>
<keyword evidence="1" id="KW-1133">Transmembrane helix</keyword>